<feature type="compositionally biased region" description="Basic and acidic residues" evidence="1">
    <location>
        <begin position="73"/>
        <end position="82"/>
    </location>
</feature>
<sequence>MRCIGWPDIYLSTNTITPQLKGKINVRHLNPHCSSKITVADGKPDTVHDISHSVMHRTKLDDNTMHNILTHPPQEHSWESQGHHHNQPQENSKNTTNHTQPSDTLHPGSSHCVLPNSPRLTLPPSMTFGGRRRVNIL</sequence>
<accession>A0A5B7CXA1</accession>
<evidence type="ECO:0000313" key="3">
    <source>
        <dbReference type="Proteomes" id="UP000324222"/>
    </source>
</evidence>
<dbReference type="AlphaFoldDB" id="A0A5B7CXA1"/>
<name>A0A5B7CXA1_PORTR</name>
<feature type="region of interest" description="Disordered" evidence="1">
    <location>
        <begin position="65"/>
        <end position="137"/>
    </location>
</feature>
<feature type="compositionally biased region" description="Polar residues" evidence="1">
    <location>
        <begin position="88"/>
        <end position="103"/>
    </location>
</feature>
<protein>
    <submittedName>
        <fullName evidence="2">Uncharacterized protein</fullName>
    </submittedName>
</protein>
<comment type="caution">
    <text evidence="2">The sequence shown here is derived from an EMBL/GenBank/DDBJ whole genome shotgun (WGS) entry which is preliminary data.</text>
</comment>
<organism evidence="2 3">
    <name type="scientific">Portunus trituberculatus</name>
    <name type="common">Swimming crab</name>
    <name type="synonym">Neptunus trituberculatus</name>
    <dbReference type="NCBI Taxonomy" id="210409"/>
    <lineage>
        <taxon>Eukaryota</taxon>
        <taxon>Metazoa</taxon>
        <taxon>Ecdysozoa</taxon>
        <taxon>Arthropoda</taxon>
        <taxon>Crustacea</taxon>
        <taxon>Multicrustacea</taxon>
        <taxon>Malacostraca</taxon>
        <taxon>Eumalacostraca</taxon>
        <taxon>Eucarida</taxon>
        <taxon>Decapoda</taxon>
        <taxon>Pleocyemata</taxon>
        <taxon>Brachyura</taxon>
        <taxon>Eubrachyura</taxon>
        <taxon>Portunoidea</taxon>
        <taxon>Portunidae</taxon>
        <taxon>Portuninae</taxon>
        <taxon>Portunus</taxon>
    </lineage>
</organism>
<evidence type="ECO:0000313" key="2">
    <source>
        <dbReference type="EMBL" id="MPC14049.1"/>
    </source>
</evidence>
<proteinExistence type="predicted"/>
<evidence type="ECO:0000256" key="1">
    <source>
        <dbReference type="SAM" id="MobiDB-lite"/>
    </source>
</evidence>
<gene>
    <name evidence="2" type="ORF">E2C01_006801</name>
</gene>
<dbReference type="EMBL" id="VSRR010000324">
    <property type="protein sequence ID" value="MPC14049.1"/>
    <property type="molecule type" value="Genomic_DNA"/>
</dbReference>
<keyword evidence="3" id="KW-1185">Reference proteome</keyword>
<reference evidence="2 3" key="1">
    <citation type="submission" date="2019-05" db="EMBL/GenBank/DDBJ databases">
        <title>Another draft genome of Portunus trituberculatus and its Hox gene families provides insights of decapod evolution.</title>
        <authorList>
            <person name="Jeong J.-H."/>
            <person name="Song I."/>
            <person name="Kim S."/>
            <person name="Choi T."/>
            <person name="Kim D."/>
            <person name="Ryu S."/>
            <person name="Kim W."/>
        </authorList>
    </citation>
    <scope>NUCLEOTIDE SEQUENCE [LARGE SCALE GENOMIC DNA]</scope>
    <source>
        <tissue evidence="2">Muscle</tissue>
    </source>
</reference>
<dbReference type="Proteomes" id="UP000324222">
    <property type="component" value="Unassembled WGS sequence"/>
</dbReference>